<dbReference type="eggNOG" id="KOG1080">
    <property type="taxonomic scope" value="Eukaryota"/>
</dbReference>
<comment type="catalytic activity">
    <reaction evidence="9">
        <text>N(6)-methyl-L-lysyl(4)-[histone H3] + S-adenosyl-L-methionine = N(6),N(6)-dimethyl-L-lysyl(4)-[histone H3] + S-adenosyl-L-homocysteine + H(+)</text>
        <dbReference type="Rhea" id="RHEA:60268"/>
        <dbReference type="Rhea" id="RHEA-COMP:15540"/>
        <dbReference type="Rhea" id="RHEA-COMP:15543"/>
        <dbReference type="ChEBI" id="CHEBI:15378"/>
        <dbReference type="ChEBI" id="CHEBI:57856"/>
        <dbReference type="ChEBI" id="CHEBI:59789"/>
        <dbReference type="ChEBI" id="CHEBI:61929"/>
        <dbReference type="ChEBI" id="CHEBI:61976"/>
    </reaction>
</comment>
<dbReference type="eggNOG" id="KOG4400">
    <property type="taxonomic scope" value="Eukaryota"/>
</dbReference>
<dbReference type="Proteomes" id="UP000001514">
    <property type="component" value="Unassembled WGS sequence"/>
</dbReference>
<evidence type="ECO:0000256" key="12">
    <source>
        <dbReference type="SAM" id="MobiDB-lite"/>
    </source>
</evidence>
<keyword evidence="7" id="KW-0539">Nucleus</keyword>
<dbReference type="Pfam" id="PF00098">
    <property type="entry name" value="zf-CCHC"/>
    <property type="match status" value="2"/>
</dbReference>
<evidence type="ECO:0000256" key="9">
    <source>
        <dbReference type="ARBA" id="ARBA00047583"/>
    </source>
</evidence>
<protein>
    <recommendedName>
        <fullName evidence="2">[histone H3]-lysine(4) N-trimethyltransferase</fullName>
        <ecNumber evidence="2">2.1.1.354</ecNumber>
    </recommendedName>
</protein>
<feature type="compositionally biased region" description="Basic and acidic residues" evidence="12">
    <location>
        <begin position="18"/>
        <end position="35"/>
    </location>
</feature>
<dbReference type="SUPFAM" id="SSF55277">
    <property type="entry name" value="GYF domain"/>
    <property type="match status" value="1"/>
</dbReference>
<dbReference type="KEGG" id="smo:SELMODRAFT_438147"/>
<dbReference type="SUPFAM" id="SSF82199">
    <property type="entry name" value="SET domain"/>
    <property type="match status" value="1"/>
</dbReference>
<dbReference type="GO" id="GO:0032259">
    <property type="term" value="P:methylation"/>
    <property type="evidence" value="ECO:0007669"/>
    <property type="project" value="UniProtKB-KW"/>
</dbReference>
<dbReference type="Gene3D" id="2.170.270.10">
    <property type="entry name" value="SET domain"/>
    <property type="match status" value="1"/>
</dbReference>
<dbReference type="InterPro" id="IPR046341">
    <property type="entry name" value="SET_dom_sf"/>
</dbReference>
<dbReference type="PANTHER" id="PTHR45814">
    <property type="entry name" value="HISTONE-LYSINE N-METHYLTRANSFERASE SETD1"/>
    <property type="match status" value="1"/>
</dbReference>
<feature type="compositionally biased region" description="Acidic residues" evidence="12">
    <location>
        <begin position="44"/>
        <end position="55"/>
    </location>
</feature>
<feature type="compositionally biased region" description="Acidic residues" evidence="12">
    <location>
        <begin position="1077"/>
        <end position="1092"/>
    </location>
</feature>
<dbReference type="HOGENOM" id="CLU_259474_0_0_1"/>
<feature type="domain" description="CCHC-type" evidence="13">
    <location>
        <begin position="258"/>
        <end position="272"/>
    </location>
</feature>
<dbReference type="SMART" id="SM00343">
    <property type="entry name" value="ZnF_C2HC"/>
    <property type="match status" value="4"/>
</dbReference>
<evidence type="ECO:0000256" key="10">
    <source>
        <dbReference type="ARBA" id="ARBA00049129"/>
    </source>
</evidence>
<keyword evidence="6" id="KW-0156">Chromatin regulator</keyword>
<evidence type="ECO:0000256" key="11">
    <source>
        <dbReference type="PROSITE-ProRule" id="PRU00047"/>
    </source>
</evidence>
<dbReference type="Gene3D" id="4.10.60.10">
    <property type="entry name" value="Zinc finger, CCHC-type"/>
    <property type="match status" value="3"/>
</dbReference>
<dbReference type="PROSITE" id="PS50868">
    <property type="entry name" value="POST_SET"/>
    <property type="match status" value="1"/>
</dbReference>
<comment type="subcellular location">
    <subcellularLocation>
        <location evidence="1">Nucleus</location>
    </subcellularLocation>
</comment>
<organism evidence="17">
    <name type="scientific">Selaginella moellendorffii</name>
    <name type="common">Spikemoss</name>
    <dbReference type="NCBI Taxonomy" id="88036"/>
    <lineage>
        <taxon>Eukaryota</taxon>
        <taxon>Viridiplantae</taxon>
        <taxon>Streptophyta</taxon>
        <taxon>Embryophyta</taxon>
        <taxon>Tracheophyta</taxon>
        <taxon>Lycopodiopsida</taxon>
        <taxon>Selaginellales</taxon>
        <taxon>Selaginellaceae</taxon>
        <taxon>Selaginella</taxon>
    </lineage>
</organism>
<accession>D8QUH4</accession>
<feature type="compositionally biased region" description="Basic and acidic residues" evidence="12">
    <location>
        <begin position="274"/>
        <end position="293"/>
    </location>
</feature>
<dbReference type="GO" id="GO:0140999">
    <property type="term" value="F:histone H3K4 trimethyltransferase activity"/>
    <property type="evidence" value="ECO:0007669"/>
    <property type="project" value="UniProtKB-EC"/>
</dbReference>
<evidence type="ECO:0000256" key="2">
    <source>
        <dbReference type="ARBA" id="ARBA00012182"/>
    </source>
</evidence>
<dbReference type="STRING" id="88036.D8QUH4"/>
<dbReference type="EMBL" id="GL377567">
    <property type="protein sequence ID" value="EFJ35870.1"/>
    <property type="molecule type" value="Genomic_DNA"/>
</dbReference>
<keyword evidence="11" id="KW-0862">Zinc</keyword>
<proteinExistence type="predicted"/>
<feature type="compositionally biased region" description="Polar residues" evidence="12">
    <location>
        <begin position="795"/>
        <end position="809"/>
    </location>
</feature>
<evidence type="ECO:0000313" key="16">
    <source>
        <dbReference type="EMBL" id="EFJ35870.1"/>
    </source>
</evidence>
<feature type="domain" description="CCHC-type" evidence="13">
    <location>
        <begin position="391"/>
        <end position="407"/>
    </location>
</feature>
<name>D8QUH4_SELML</name>
<feature type="region of interest" description="Disordered" evidence="12">
    <location>
        <begin position="1059"/>
        <end position="1103"/>
    </location>
</feature>
<feature type="region of interest" description="Disordered" evidence="12">
    <location>
        <begin position="272"/>
        <end position="297"/>
    </location>
</feature>
<feature type="region of interest" description="Disordered" evidence="12">
    <location>
        <begin position="178"/>
        <end position="224"/>
    </location>
</feature>
<evidence type="ECO:0000313" key="17">
    <source>
        <dbReference type="Proteomes" id="UP000001514"/>
    </source>
</evidence>
<dbReference type="InterPro" id="IPR001214">
    <property type="entry name" value="SET_dom"/>
</dbReference>
<keyword evidence="11" id="KW-0479">Metal-binding</keyword>
<keyword evidence="17" id="KW-1185">Reference proteome</keyword>
<dbReference type="SUPFAM" id="SSF57756">
    <property type="entry name" value="Retrovirus zinc finger-like domains"/>
    <property type="match status" value="3"/>
</dbReference>
<feature type="compositionally biased region" description="Basic and acidic residues" evidence="12">
    <location>
        <begin position="782"/>
        <end position="794"/>
    </location>
</feature>
<dbReference type="InterPro" id="IPR044570">
    <property type="entry name" value="Set1-like"/>
</dbReference>
<feature type="region of interest" description="Disordered" evidence="12">
    <location>
        <begin position="561"/>
        <end position="599"/>
    </location>
</feature>
<dbReference type="EC" id="2.1.1.354" evidence="2"/>
<keyword evidence="4" id="KW-0808">Transferase</keyword>
<feature type="domain" description="CCHC-type" evidence="13">
    <location>
        <begin position="335"/>
        <end position="350"/>
    </location>
</feature>
<feature type="domain" description="SET" evidence="14">
    <location>
        <begin position="1187"/>
        <end position="1304"/>
    </location>
</feature>
<dbReference type="PROSITE" id="PS50158">
    <property type="entry name" value="ZF_CCHC"/>
    <property type="match status" value="4"/>
</dbReference>
<evidence type="ECO:0000259" key="13">
    <source>
        <dbReference type="PROSITE" id="PS50158"/>
    </source>
</evidence>
<feature type="region of interest" description="Disordered" evidence="12">
    <location>
        <begin position="84"/>
        <end position="115"/>
    </location>
</feature>
<dbReference type="GO" id="GO:0042800">
    <property type="term" value="F:histone H3K4 methyltransferase activity"/>
    <property type="evidence" value="ECO:0000318"/>
    <property type="project" value="GO_Central"/>
</dbReference>
<keyword evidence="5" id="KW-0949">S-adenosyl-L-methionine</keyword>
<evidence type="ECO:0000256" key="5">
    <source>
        <dbReference type="ARBA" id="ARBA00022691"/>
    </source>
</evidence>
<dbReference type="GO" id="GO:0008270">
    <property type="term" value="F:zinc ion binding"/>
    <property type="evidence" value="ECO:0007669"/>
    <property type="project" value="UniProtKB-KW"/>
</dbReference>
<evidence type="ECO:0000256" key="3">
    <source>
        <dbReference type="ARBA" id="ARBA00022603"/>
    </source>
</evidence>
<comment type="catalytic activity">
    <reaction evidence="10">
        <text>N(6),N(6)-dimethyl-L-lysyl(4)-[histone H3] + S-adenosyl-L-methionine = N(6),N(6),N(6)-trimethyl-L-lysyl(4)-[histone H3] + S-adenosyl-L-homocysteine + H(+)</text>
        <dbReference type="Rhea" id="RHEA:60272"/>
        <dbReference type="Rhea" id="RHEA-COMP:15537"/>
        <dbReference type="Rhea" id="RHEA-COMP:15540"/>
        <dbReference type="ChEBI" id="CHEBI:15378"/>
        <dbReference type="ChEBI" id="CHEBI:57856"/>
        <dbReference type="ChEBI" id="CHEBI:59789"/>
        <dbReference type="ChEBI" id="CHEBI:61961"/>
        <dbReference type="ChEBI" id="CHEBI:61976"/>
    </reaction>
</comment>
<evidence type="ECO:0000256" key="8">
    <source>
        <dbReference type="ARBA" id="ARBA00047571"/>
    </source>
</evidence>
<keyword evidence="3" id="KW-0489">Methyltransferase</keyword>
<keyword evidence="11" id="KW-0863">Zinc-finger</keyword>
<feature type="domain" description="CCHC-type" evidence="13">
    <location>
        <begin position="300"/>
        <end position="315"/>
    </location>
</feature>
<dbReference type="PANTHER" id="PTHR45814:SF2">
    <property type="entry name" value="HISTONE-LYSINE N-METHYLTRANSFERASE SETD1"/>
    <property type="match status" value="1"/>
</dbReference>
<dbReference type="InterPro" id="IPR035445">
    <property type="entry name" value="GYF-like_dom_sf"/>
</dbReference>
<dbReference type="GO" id="GO:0048188">
    <property type="term" value="C:Set1C/COMPASS complex"/>
    <property type="evidence" value="ECO:0000318"/>
    <property type="project" value="GO_Central"/>
</dbReference>
<feature type="compositionally biased region" description="Basic and acidic residues" evidence="12">
    <location>
        <begin position="194"/>
        <end position="224"/>
    </location>
</feature>
<feature type="domain" description="Post-SET" evidence="15">
    <location>
        <begin position="1310"/>
        <end position="1326"/>
    </location>
</feature>
<evidence type="ECO:0000256" key="4">
    <source>
        <dbReference type="ARBA" id="ARBA00022679"/>
    </source>
</evidence>
<evidence type="ECO:0000256" key="1">
    <source>
        <dbReference type="ARBA" id="ARBA00004123"/>
    </source>
</evidence>
<dbReference type="PROSITE" id="PS50280">
    <property type="entry name" value="SET"/>
    <property type="match status" value="1"/>
</dbReference>
<evidence type="ECO:0000259" key="15">
    <source>
        <dbReference type="PROSITE" id="PS50868"/>
    </source>
</evidence>
<evidence type="ECO:0000256" key="7">
    <source>
        <dbReference type="ARBA" id="ARBA00023242"/>
    </source>
</evidence>
<dbReference type="SMART" id="SM00508">
    <property type="entry name" value="PostSET"/>
    <property type="match status" value="1"/>
</dbReference>
<evidence type="ECO:0000259" key="14">
    <source>
        <dbReference type="PROSITE" id="PS50280"/>
    </source>
</evidence>
<dbReference type="InterPro" id="IPR036875">
    <property type="entry name" value="Znf_CCHC_sf"/>
</dbReference>
<dbReference type="Pfam" id="PF00856">
    <property type="entry name" value="SET"/>
    <property type="match status" value="1"/>
</dbReference>
<dbReference type="InterPro" id="IPR001878">
    <property type="entry name" value="Znf_CCHC"/>
</dbReference>
<sequence>MRQVFAVDGGRSCRIECRNLDRKRSRSDRDRESSRHGGYSSMPWEDEEDELGWDEEDELEFQSFQKSLGNRSVLWTGGGMTIRARNSNARSHPENGRKSYQGGYGRDSTSSWDRKQLPRYDPYDLWDSEEDSSPKIYDNFEDDYMLARTHKREDYRYDDLGGRTMSPPRSLGRISAQRHYSGREAPDFYPPAKDYQRVRERQRSPDREPYDYYASSRRDHHDGRKDAELLAAKARARSEEDLPPGFERRHNERDRRSCFNCGKVGHLSAQCPLKTERGERSPKRLRPSEDDRKRGRGKQCYNCGEEGHKSRVCPRKVSVSVTNKEDGGRRADEKRCFNCHESGHLLFECPMFSDGDAPRNESARSVGDNACVLYKTKLTDAEKNQYLRQNKCFTCGKSGHPYYSCPQSEKRLEYVFEDREHKSALKLLKSACWNYWDDNGEMHGPVSLSFMSTRLQEGIMDKNVLVRHMYEHIKPIPLETLLKFSKSKTVLSLLGCMPKSASFLGEEMDAQSCVDKSLSAFQKKLHYDIYETTVRWFFISSMNEALQTYKTARKYWGKQASQTAEDYSDPDGSGPPHSSDCELSSPDGVQGSKEMEGHSQKSAMLVECCEKYVTDSTLEDPMSNSLAAIQKCIHSGVLEAARGGIVDAIVGEYLHTWDIERKAKASQKEPVIEVIETTSVIEDWTYEKAGRKEKAIDGEDTSEMESSPCVRKYKDRKEQTVEVIDSTPAMETSLVSWRINRLKERAERAVESAAAMATWTKEPQEENLTSMPNSPVVEIISEDSKHEHSEDSKATADSSPTPVGTNETTVFKRLKRNCSSKAVEEPTVPAPDAVDLDLFMPYEKKRKVPEPRGGPLKVVIKSLNRSTGDKKTEVSVPTPAPVLANEKTTILVDEKKKTMAEPRSCPLKVVIKNSRKTSIPAPAKLDSIQKKKVAEPLKTVKESIPASAPANHVQKKKVAEPLKVVKETIPPASTNLDSVQKKKVAEPVKVVKEIIPPTPASVPAEKKNTVSGSEPPQLVLKVFRKTKKPNDTTTVTAIPLETDKAVAKKRTLKLTELTDAKASESETKLATIKEQTDESSDSTLSEEEEENEGSPLKSLSSKRPVPAILLQQDEARQPQLPGCARSSLPGSEWKLWKTSYESYCCIDRKQSRAKERAGTLPSARSNRAGVRKLGGSRAMEKMRARKKLLKFQRSKIHAWGVVAMEVIEPEDFIVEYVGEVLRPKVADVREVRYLRQGLGSSYFFRVGDGFVIDATQRGGLGRFINHSCEPNCYPKIITVEGQKRVFIYARTHIAPGTELTYDYKFPHEDQKIPCLCGAERCRGFLN</sequence>
<feature type="region of interest" description="Disordered" evidence="12">
    <location>
        <begin position="782"/>
        <end position="809"/>
    </location>
</feature>
<dbReference type="InterPro" id="IPR003616">
    <property type="entry name" value="Post-SET_dom"/>
</dbReference>
<dbReference type="GO" id="GO:0003676">
    <property type="term" value="F:nucleic acid binding"/>
    <property type="evidence" value="ECO:0007669"/>
    <property type="project" value="InterPro"/>
</dbReference>
<feature type="region of interest" description="Disordered" evidence="12">
    <location>
        <begin position="18"/>
        <end position="55"/>
    </location>
</feature>
<dbReference type="InParanoid" id="D8QUH4"/>
<dbReference type="Gene3D" id="3.30.1490.40">
    <property type="match status" value="1"/>
</dbReference>
<comment type="catalytic activity">
    <reaction evidence="8">
        <text>L-lysyl(4)-[histone H3] + 3 S-adenosyl-L-methionine = N(6),N(6),N(6)-trimethyl-L-lysyl(4)-[histone H3] + 3 S-adenosyl-L-homocysteine + 3 H(+)</text>
        <dbReference type="Rhea" id="RHEA:60260"/>
        <dbReference type="Rhea" id="RHEA-COMP:15537"/>
        <dbReference type="Rhea" id="RHEA-COMP:15547"/>
        <dbReference type="ChEBI" id="CHEBI:15378"/>
        <dbReference type="ChEBI" id="CHEBI:29969"/>
        <dbReference type="ChEBI" id="CHEBI:57856"/>
        <dbReference type="ChEBI" id="CHEBI:59789"/>
        <dbReference type="ChEBI" id="CHEBI:61961"/>
        <dbReference type="EC" id="2.1.1.354"/>
    </reaction>
</comment>
<reference evidence="16 17" key="1">
    <citation type="journal article" date="2011" name="Science">
        <title>The Selaginella genome identifies genetic changes associated with the evolution of vascular plants.</title>
        <authorList>
            <person name="Banks J.A."/>
            <person name="Nishiyama T."/>
            <person name="Hasebe M."/>
            <person name="Bowman J.L."/>
            <person name="Gribskov M."/>
            <person name="dePamphilis C."/>
            <person name="Albert V.A."/>
            <person name="Aono N."/>
            <person name="Aoyama T."/>
            <person name="Ambrose B.A."/>
            <person name="Ashton N.W."/>
            <person name="Axtell M.J."/>
            <person name="Barker E."/>
            <person name="Barker M.S."/>
            <person name="Bennetzen J.L."/>
            <person name="Bonawitz N.D."/>
            <person name="Chapple C."/>
            <person name="Cheng C."/>
            <person name="Correa L.G."/>
            <person name="Dacre M."/>
            <person name="DeBarry J."/>
            <person name="Dreyer I."/>
            <person name="Elias M."/>
            <person name="Engstrom E.M."/>
            <person name="Estelle M."/>
            <person name="Feng L."/>
            <person name="Finet C."/>
            <person name="Floyd S.K."/>
            <person name="Frommer W.B."/>
            <person name="Fujita T."/>
            <person name="Gramzow L."/>
            <person name="Gutensohn M."/>
            <person name="Harholt J."/>
            <person name="Hattori M."/>
            <person name="Heyl A."/>
            <person name="Hirai T."/>
            <person name="Hiwatashi Y."/>
            <person name="Ishikawa M."/>
            <person name="Iwata M."/>
            <person name="Karol K.G."/>
            <person name="Koehler B."/>
            <person name="Kolukisaoglu U."/>
            <person name="Kubo M."/>
            <person name="Kurata T."/>
            <person name="Lalonde S."/>
            <person name="Li K."/>
            <person name="Li Y."/>
            <person name="Litt A."/>
            <person name="Lyons E."/>
            <person name="Manning G."/>
            <person name="Maruyama T."/>
            <person name="Michael T.P."/>
            <person name="Mikami K."/>
            <person name="Miyazaki S."/>
            <person name="Morinaga S."/>
            <person name="Murata T."/>
            <person name="Mueller-Roeber B."/>
            <person name="Nelson D.R."/>
            <person name="Obara M."/>
            <person name="Oguri Y."/>
            <person name="Olmstead R.G."/>
            <person name="Onodera N."/>
            <person name="Petersen B.L."/>
            <person name="Pils B."/>
            <person name="Prigge M."/>
            <person name="Rensing S.A."/>
            <person name="Riano-Pachon D.M."/>
            <person name="Roberts A.W."/>
            <person name="Sato Y."/>
            <person name="Scheller H.V."/>
            <person name="Schulz B."/>
            <person name="Schulz C."/>
            <person name="Shakirov E.V."/>
            <person name="Shibagaki N."/>
            <person name="Shinohara N."/>
            <person name="Shippen D.E."/>
            <person name="Soerensen I."/>
            <person name="Sotooka R."/>
            <person name="Sugimoto N."/>
            <person name="Sugita M."/>
            <person name="Sumikawa N."/>
            <person name="Tanurdzic M."/>
            <person name="Theissen G."/>
            <person name="Ulvskov P."/>
            <person name="Wakazuki S."/>
            <person name="Weng J.K."/>
            <person name="Willats W.W."/>
            <person name="Wipf D."/>
            <person name="Wolf P.G."/>
            <person name="Yang L."/>
            <person name="Zimmer A.D."/>
            <person name="Zhu Q."/>
            <person name="Mitros T."/>
            <person name="Hellsten U."/>
            <person name="Loque D."/>
            <person name="Otillar R."/>
            <person name="Salamov A."/>
            <person name="Schmutz J."/>
            <person name="Shapiro H."/>
            <person name="Lindquist E."/>
            <person name="Lucas S."/>
            <person name="Rokhsar D."/>
            <person name="Grigoriev I.V."/>
        </authorList>
    </citation>
    <scope>NUCLEOTIDE SEQUENCE [LARGE SCALE GENOMIC DNA]</scope>
</reference>
<dbReference type="Gramene" id="EFJ35870">
    <property type="protein sequence ID" value="EFJ35870"/>
    <property type="gene ID" value="SELMODRAFT_438147"/>
</dbReference>
<dbReference type="SMART" id="SM00317">
    <property type="entry name" value="SET"/>
    <property type="match status" value="1"/>
</dbReference>
<evidence type="ECO:0000256" key="6">
    <source>
        <dbReference type="ARBA" id="ARBA00022853"/>
    </source>
</evidence>
<gene>
    <name evidence="16" type="ORF">SELMODRAFT_438147</name>
</gene>